<dbReference type="EMBL" id="LN679999">
    <property type="protein sequence ID" value="CEJ75487.1"/>
    <property type="molecule type" value="Genomic_DNA"/>
</dbReference>
<name>A0ABM9RTT3_PARSO</name>
<dbReference type="Proteomes" id="UP000032811">
    <property type="component" value="Plasmid pCS1"/>
</dbReference>
<keyword evidence="2" id="KW-1185">Reference proteome</keyword>
<organism evidence="1 2">
    <name type="scientific">Paraclostridium sordellii</name>
    <name type="common">Clostridium sordellii</name>
    <dbReference type="NCBI Taxonomy" id="1505"/>
    <lineage>
        <taxon>Bacteria</taxon>
        <taxon>Bacillati</taxon>
        <taxon>Bacillota</taxon>
        <taxon>Clostridia</taxon>
        <taxon>Peptostreptococcales</taxon>
        <taxon>Peptostreptococcaceae</taxon>
        <taxon>Paraclostridium</taxon>
    </lineage>
</organism>
<gene>
    <name evidence="1" type="ORF">ATCC9714PCS11_00281</name>
</gene>
<evidence type="ECO:0000313" key="1">
    <source>
        <dbReference type="EMBL" id="CEJ75487.1"/>
    </source>
</evidence>
<sequence>MAIDKKLKKKVISMMEVLDIDYEDWLNEQHKKFKEDREDEYDEKAIEMYKLLNQ</sequence>
<dbReference type="RefSeq" id="WP_021122221.1">
    <property type="nucleotide sequence ID" value="NZ_CDNJ01000026.1"/>
</dbReference>
<geneLocation type="plasmid" evidence="1 2">
    <name>pCS1</name>
</geneLocation>
<evidence type="ECO:0000313" key="2">
    <source>
        <dbReference type="Proteomes" id="UP000032811"/>
    </source>
</evidence>
<proteinExistence type="predicted"/>
<protein>
    <submittedName>
        <fullName evidence="1">Uncharacterized protein</fullName>
    </submittedName>
</protein>
<reference evidence="1 2" key="1">
    <citation type="submission" date="2014-11" db="EMBL/GenBank/DDBJ databases">
        <authorList>
            <person name="Aslett M.A."/>
            <person name="De Silva N."/>
        </authorList>
    </citation>
    <scope>NUCLEOTIDE SEQUENCE [LARGE SCALE GENOMIC DNA]</scope>
    <source>
        <strain evidence="1 2">ATCC9714</strain>
        <plasmid evidence="1 2">pCS1</plasmid>
    </source>
</reference>
<accession>A0ABM9RTT3</accession>
<keyword evidence="1" id="KW-0614">Plasmid</keyword>
<dbReference type="GeneID" id="97539214"/>